<reference evidence="5 6" key="1">
    <citation type="journal article" date="2018" name="Sci. Rep.">
        <title>Rhizobium tumorigenes sp. nov., a novel plant tumorigenic bacterium isolated from cane gall tumors on thornless blackberry.</title>
        <authorList>
            <person name="Kuzmanovi N."/>
            <person name="Smalla K."/>
            <person name="Gronow S."/>
            <person name="PuBawska J."/>
        </authorList>
    </citation>
    <scope>NUCLEOTIDE SEQUENCE [LARGE SCALE GENOMIC DNA]</scope>
    <source>
        <strain evidence="5 6">1078</strain>
    </source>
</reference>
<feature type="domain" description="EAL" evidence="2">
    <location>
        <begin position="4"/>
        <end position="256"/>
    </location>
</feature>
<keyword evidence="6" id="KW-1185">Reference proteome</keyword>
<dbReference type="SMART" id="SM00052">
    <property type="entry name" value="EAL"/>
    <property type="match status" value="1"/>
</dbReference>
<dbReference type="Pfam" id="PF00990">
    <property type="entry name" value="GGDEF"/>
    <property type="match status" value="1"/>
</dbReference>
<dbReference type="Pfam" id="PF00563">
    <property type="entry name" value="EAL"/>
    <property type="match status" value="1"/>
</dbReference>
<dbReference type="AlphaFoldDB" id="A0AAF1K7Q4"/>
<dbReference type="InterPro" id="IPR000644">
    <property type="entry name" value="CBS_dom"/>
</dbReference>
<dbReference type="PROSITE" id="PS50883">
    <property type="entry name" value="EAL"/>
    <property type="match status" value="1"/>
</dbReference>
<dbReference type="RefSeq" id="WP_240539007.1">
    <property type="nucleotide sequence ID" value="NZ_CP117255.1"/>
</dbReference>
<dbReference type="SMART" id="SM00267">
    <property type="entry name" value="GGDEF"/>
    <property type="match status" value="1"/>
</dbReference>
<dbReference type="InterPro" id="IPR029787">
    <property type="entry name" value="Nucleotide_cyclase"/>
</dbReference>
<dbReference type="Gene3D" id="3.10.580.10">
    <property type="entry name" value="CBS-domain"/>
    <property type="match status" value="1"/>
</dbReference>
<dbReference type="InterPro" id="IPR001633">
    <property type="entry name" value="EAL_dom"/>
</dbReference>
<dbReference type="EMBL" id="CP117255">
    <property type="protein sequence ID" value="WFR97394.1"/>
    <property type="molecule type" value="Genomic_DNA"/>
</dbReference>
<gene>
    <name evidence="5" type="ORF">PR017_02990</name>
</gene>
<dbReference type="InterPro" id="IPR046342">
    <property type="entry name" value="CBS_dom_sf"/>
</dbReference>
<sequence>MVKEMAVRRHPFDAARWTLIETAFQPIVDIQTGAIFGYEALMRGHDRIGFADPVAALDEAERTGQLFGLEQMMERLALGAFSSLPNRAEATLFLNLDARLIPQGLLLVEGLLGLLKTRSIPPSSVCFEFSERFDNSAFPEIAGLIAYMRKSGFKLAIDDFGVGHSEMRLLCDQVVDYIKIDRHFVTGADTAMRKRHFLKSAVSMAHMLGARVIAEGIETEGELAVCRDLGVDMAQGWLIARPMPDVSQWHPRLSHFPDHKSTATPLQSLDDILIRKQIEVLPTVFENEPIDTVFELFRRNPRQAYFPVLNANNEPRGIIHEYSLKAYIYQPFGRELLKNKAYERTISHFMEPAPVVSINSTVDDLMGIFADVDDATCLVVIEDLRYAGVVSAASLVKAMTEKQLKTAQDQNPLTGLPGNHAIRDFMRMTAGGTVDAIRYFCYCDFDAFKPFNDAYGFHIGDHAISLFAALMRRHFLLGTHFLGHVGGDDFFIGVIGGSREELTETLDRLRADFSNDVAALYPSDDRERGFITGHDRSGAETIFSLMRCSIGVVELPEGTVIDDIGNVSKRIAGLKTKAKESASGLVFEQLCETN</sequence>
<dbReference type="GO" id="GO:0071111">
    <property type="term" value="F:cyclic-guanylate-specific phosphodiesterase activity"/>
    <property type="evidence" value="ECO:0007669"/>
    <property type="project" value="InterPro"/>
</dbReference>
<dbReference type="SUPFAM" id="SSF55073">
    <property type="entry name" value="Nucleotide cyclase"/>
    <property type="match status" value="1"/>
</dbReference>
<evidence type="ECO:0000256" key="1">
    <source>
        <dbReference type="PROSITE-ProRule" id="PRU00703"/>
    </source>
</evidence>
<dbReference type="Pfam" id="PF00571">
    <property type="entry name" value="CBS"/>
    <property type="match status" value="1"/>
</dbReference>
<dbReference type="Gene3D" id="3.30.70.270">
    <property type="match status" value="1"/>
</dbReference>
<protein>
    <submittedName>
        <fullName evidence="5">GGDEF domain-containing protein</fullName>
    </submittedName>
</protein>
<dbReference type="InterPro" id="IPR043128">
    <property type="entry name" value="Rev_trsase/Diguanyl_cyclase"/>
</dbReference>
<feature type="domain" description="CBS" evidence="4">
    <location>
        <begin position="274"/>
        <end position="336"/>
    </location>
</feature>
<keyword evidence="1" id="KW-0129">CBS domain</keyword>
<dbReference type="PROSITE" id="PS50887">
    <property type="entry name" value="GGDEF"/>
    <property type="match status" value="1"/>
</dbReference>
<evidence type="ECO:0000259" key="3">
    <source>
        <dbReference type="PROSITE" id="PS50887"/>
    </source>
</evidence>
<evidence type="ECO:0000259" key="4">
    <source>
        <dbReference type="PROSITE" id="PS51371"/>
    </source>
</evidence>
<reference evidence="6" key="2">
    <citation type="journal article" date="2023" name="MicrobiologyOpen">
        <title>Genomics of the tumorigenes clade of the family Rhizobiaceae and description of Rhizobium rhododendri sp. nov.</title>
        <authorList>
            <person name="Kuzmanovic N."/>
            <person name="diCenzo G.C."/>
            <person name="Bunk B."/>
            <person name="Sproeer C."/>
            <person name="Fruehling A."/>
            <person name="Neumann-Schaal M."/>
            <person name="Overmann J."/>
            <person name="Smalla K."/>
        </authorList>
    </citation>
    <scope>NUCLEOTIDE SEQUENCE [LARGE SCALE GENOMIC DNA]</scope>
    <source>
        <strain evidence="6">1078</strain>
    </source>
</reference>
<dbReference type="Gene3D" id="3.20.20.450">
    <property type="entry name" value="EAL domain"/>
    <property type="match status" value="1"/>
</dbReference>
<evidence type="ECO:0000259" key="2">
    <source>
        <dbReference type="PROSITE" id="PS50883"/>
    </source>
</evidence>
<name>A0AAF1K7Q4_9HYPH</name>
<dbReference type="PANTHER" id="PTHR33121:SF76">
    <property type="entry name" value="SIGNALING PROTEIN"/>
    <property type="match status" value="1"/>
</dbReference>
<feature type="domain" description="GGDEF" evidence="3">
    <location>
        <begin position="436"/>
        <end position="589"/>
    </location>
</feature>
<dbReference type="CDD" id="cd01948">
    <property type="entry name" value="EAL"/>
    <property type="match status" value="1"/>
</dbReference>
<evidence type="ECO:0000313" key="5">
    <source>
        <dbReference type="EMBL" id="WFR97394.1"/>
    </source>
</evidence>
<dbReference type="NCBIfam" id="TIGR00254">
    <property type="entry name" value="GGDEF"/>
    <property type="match status" value="1"/>
</dbReference>
<dbReference type="SUPFAM" id="SSF54631">
    <property type="entry name" value="CBS-domain pair"/>
    <property type="match status" value="1"/>
</dbReference>
<dbReference type="InterPro" id="IPR050706">
    <property type="entry name" value="Cyclic-di-GMP_PDE-like"/>
</dbReference>
<dbReference type="InterPro" id="IPR035919">
    <property type="entry name" value="EAL_sf"/>
</dbReference>
<organism evidence="5 6">
    <name type="scientific">Rhizobium tumorigenes</name>
    <dbReference type="NCBI Taxonomy" id="2041385"/>
    <lineage>
        <taxon>Bacteria</taxon>
        <taxon>Pseudomonadati</taxon>
        <taxon>Pseudomonadota</taxon>
        <taxon>Alphaproteobacteria</taxon>
        <taxon>Hyphomicrobiales</taxon>
        <taxon>Rhizobiaceae</taxon>
        <taxon>Rhizobium/Agrobacterium group</taxon>
        <taxon>Rhizobium</taxon>
    </lineage>
</organism>
<evidence type="ECO:0000313" key="6">
    <source>
        <dbReference type="Proteomes" id="UP000249499"/>
    </source>
</evidence>
<dbReference type="InterPro" id="IPR000160">
    <property type="entry name" value="GGDEF_dom"/>
</dbReference>
<dbReference type="KEGG" id="rtu:PR017_02990"/>
<dbReference type="PROSITE" id="PS51371">
    <property type="entry name" value="CBS"/>
    <property type="match status" value="2"/>
</dbReference>
<accession>A0AAF1K7Q4</accession>
<feature type="domain" description="CBS" evidence="4">
    <location>
        <begin position="349"/>
        <end position="406"/>
    </location>
</feature>
<proteinExistence type="predicted"/>
<dbReference type="SUPFAM" id="SSF141868">
    <property type="entry name" value="EAL domain-like"/>
    <property type="match status" value="1"/>
</dbReference>
<dbReference type="Proteomes" id="UP000249499">
    <property type="component" value="Chromosome"/>
</dbReference>
<dbReference type="PANTHER" id="PTHR33121">
    <property type="entry name" value="CYCLIC DI-GMP PHOSPHODIESTERASE PDEF"/>
    <property type="match status" value="1"/>
</dbReference>